<proteinExistence type="predicted"/>
<dbReference type="Proteomes" id="UP000030669">
    <property type="component" value="Unassembled WGS sequence"/>
</dbReference>
<accession>S7RKX1</accession>
<evidence type="ECO:0000313" key="3">
    <source>
        <dbReference type="Proteomes" id="UP000030669"/>
    </source>
</evidence>
<keyword evidence="3" id="KW-1185">Reference proteome</keyword>
<dbReference type="GeneID" id="19301897"/>
<evidence type="ECO:0000313" key="2">
    <source>
        <dbReference type="EMBL" id="EPQ54990.1"/>
    </source>
</evidence>
<name>S7RKX1_GLOTA</name>
<dbReference type="HOGENOM" id="CLU_2277802_0_0_1"/>
<dbReference type="RefSeq" id="XP_007866174.1">
    <property type="nucleotide sequence ID" value="XM_007867983.1"/>
</dbReference>
<sequence>MHPSKVWEHFYRGIRKYTEALPLSAEAAQSGVDDQISVGVDDASCSFAAVASELLEQLAADEATTLSESRVPNSASPAAPVDHSGKRPYRLLEAKVVARVRV</sequence>
<reference evidence="2 3" key="1">
    <citation type="journal article" date="2012" name="Science">
        <title>The Paleozoic origin of enzymatic lignin decomposition reconstructed from 31 fungal genomes.</title>
        <authorList>
            <person name="Floudas D."/>
            <person name="Binder M."/>
            <person name="Riley R."/>
            <person name="Barry K."/>
            <person name="Blanchette R.A."/>
            <person name="Henrissat B."/>
            <person name="Martinez A.T."/>
            <person name="Otillar R."/>
            <person name="Spatafora J.W."/>
            <person name="Yadav J.S."/>
            <person name="Aerts A."/>
            <person name="Benoit I."/>
            <person name="Boyd A."/>
            <person name="Carlson A."/>
            <person name="Copeland A."/>
            <person name="Coutinho P.M."/>
            <person name="de Vries R.P."/>
            <person name="Ferreira P."/>
            <person name="Findley K."/>
            <person name="Foster B."/>
            <person name="Gaskell J."/>
            <person name="Glotzer D."/>
            <person name="Gorecki P."/>
            <person name="Heitman J."/>
            <person name="Hesse C."/>
            <person name="Hori C."/>
            <person name="Igarashi K."/>
            <person name="Jurgens J.A."/>
            <person name="Kallen N."/>
            <person name="Kersten P."/>
            <person name="Kohler A."/>
            <person name="Kuees U."/>
            <person name="Kumar T.K.A."/>
            <person name="Kuo A."/>
            <person name="LaButti K."/>
            <person name="Larrondo L.F."/>
            <person name="Lindquist E."/>
            <person name="Ling A."/>
            <person name="Lombard V."/>
            <person name="Lucas S."/>
            <person name="Lundell T."/>
            <person name="Martin R."/>
            <person name="McLaughlin D.J."/>
            <person name="Morgenstern I."/>
            <person name="Morin E."/>
            <person name="Murat C."/>
            <person name="Nagy L.G."/>
            <person name="Nolan M."/>
            <person name="Ohm R.A."/>
            <person name="Patyshakuliyeva A."/>
            <person name="Rokas A."/>
            <person name="Ruiz-Duenas F.J."/>
            <person name="Sabat G."/>
            <person name="Salamov A."/>
            <person name="Samejima M."/>
            <person name="Schmutz J."/>
            <person name="Slot J.C."/>
            <person name="St John F."/>
            <person name="Stenlid J."/>
            <person name="Sun H."/>
            <person name="Sun S."/>
            <person name="Syed K."/>
            <person name="Tsang A."/>
            <person name="Wiebenga A."/>
            <person name="Young D."/>
            <person name="Pisabarro A."/>
            <person name="Eastwood D.C."/>
            <person name="Martin F."/>
            <person name="Cullen D."/>
            <person name="Grigoriev I.V."/>
            <person name="Hibbett D.S."/>
        </authorList>
    </citation>
    <scope>NUCLEOTIDE SEQUENCE [LARGE SCALE GENOMIC DNA]</scope>
    <source>
        <strain evidence="2 3">ATCC 11539</strain>
    </source>
</reference>
<dbReference type="AlphaFoldDB" id="S7RKX1"/>
<organism evidence="2 3">
    <name type="scientific">Gloeophyllum trabeum (strain ATCC 11539 / FP-39264 / Madison 617)</name>
    <name type="common">Brown rot fungus</name>
    <dbReference type="NCBI Taxonomy" id="670483"/>
    <lineage>
        <taxon>Eukaryota</taxon>
        <taxon>Fungi</taxon>
        <taxon>Dikarya</taxon>
        <taxon>Basidiomycota</taxon>
        <taxon>Agaricomycotina</taxon>
        <taxon>Agaricomycetes</taxon>
        <taxon>Gloeophyllales</taxon>
        <taxon>Gloeophyllaceae</taxon>
        <taxon>Gloeophyllum</taxon>
    </lineage>
</organism>
<dbReference type="KEGG" id="gtr:GLOTRDRAFT_129296"/>
<protein>
    <submittedName>
        <fullName evidence="2">Uncharacterized protein</fullName>
    </submittedName>
</protein>
<feature type="compositionally biased region" description="Polar residues" evidence="1">
    <location>
        <begin position="64"/>
        <end position="76"/>
    </location>
</feature>
<feature type="region of interest" description="Disordered" evidence="1">
    <location>
        <begin position="64"/>
        <end position="84"/>
    </location>
</feature>
<dbReference type="EMBL" id="KB469302">
    <property type="protein sequence ID" value="EPQ54990.1"/>
    <property type="molecule type" value="Genomic_DNA"/>
</dbReference>
<evidence type="ECO:0000256" key="1">
    <source>
        <dbReference type="SAM" id="MobiDB-lite"/>
    </source>
</evidence>
<gene>
    <name evidence="2" type="ORF">GLOTRDRAFT_129296</name>
</gene>